<sequence length="263" mass="31038">MNENMDEKMEVENEKSEHNSFKYQNFKSQRTKKNRRGKNKWVVKENRTVDYISYVEEKRQGLLQSVFFQELQEKINNKLFPPHRPKLVDIVCYGIGSIERSTTSQFQFAFMLILKNLFQITGKAYVYDPVLTLIDLDILSHYEISIIDINEKAKRKITNQTLFYMPHCPIGLYNNVIASNWEKKKLEKIILVGNRLDFYNEGVPFPTIPAKYNDDHHLIQIPTNIFNDLCWQWFPSDGELSKLDGKVEFWTSKTTTSEDVHNL</sequence>
<keyword evidence="5" id="KW-1185">Reference proteome</keyword>
<accession>A0A9N8V787</accession>
<comment type="caution">
    <text evidence="4">The sequence shown here is derived from an EMBL/GenBank/DDBJ whole genome shotgun (WGS) entry which is preliminary data.</text>
</comment>
<dbReference type="Pfam" id="PF07985">
    <property type="entry name" value="SRR1"/>
    <property type="match status" value="1"/>
</dbReference>
<dbReference type="PANTHER" id="PTHR28626:SF3">
    <property type="entry name" value="SRR1-LIKE PROTEIN"/>
    <property type="match status" value="1"/>
</dbReference>
<evidence type="ECO:0000256" key="1">
    <source>
        <dbReference type="ARBA" id="ARBA00009856"/>
    </source>
</evidence>
<dbReference type="GO" id="GO:0005634">
    <property type="term" value="C:nucleus"/>
    <property type="evidence" value="ECO:0007669"/>
    <property type="project" value="TreeGrafter"/>
</dbReference>
<dbReference type="GO" id="GO:0005737">
    <property type="term" value="C:cytoplasm"/>
    <property type="evidence" value="ECO:0007669"/>
    <property type="project" value="TreeGrafter"/>
</dbReference>
<feature type="region of interest" description="Disordered" evidence="2">
    <location>
        <begin position="1"/>
        <end position="39"/>
    </location>
</feature>
<name>A0A9N8V787_FUNMO</name>
<reference evidence="4" key="1">
    <citation type="submission" date="2021-06" db="EMBL/GenBank/DDBJ databases">
        <authorList>
            <person name="Kallberg Y."/>
            <person name="Tangrot J."/>
            <person name="Rosling A."/>
        </authorList>
    </citation>
    <scope>NUCLEOTIDE SEQUENCE</scope>
    <source>
        <strain evidence="4">87-6 pot B 2015</strain>
    </source>
</reference>
<evidence type="ECO:0000313" key="4">
    <source>
        <dbReference type="EMBL" id="CAG8440057.1"/>
    </source>
</evidence>
<proteinExistence type="inferred from homology"/>
<dbReference type="Proteomes" id="UP000789375">
    <property type="component" value="Unassembled WGS sequence"/>
</dbReference>
<feature type="domain" description="SRR1-like" evidence="3">
    <location>
        <begin position="77"/>
        <end position="233"/>
    </location>
</feature>
<dbReference type="AlphaFoldDB" id="A0A9N8V787"/>
<feature type="compositionally biased region" description="Basic and acidic residues" evidence="2">
    <location>
        <begin position="1"/>
        <end position="20"/>
    </location>
</feature>
<dbReference type="PANTHER" id="PTHR28626">
    <property type="entry name" value="SRR1-LIKE PROTEIN"/>
    <property type="match status" value="1"/>
</dbReference>
<evidence type="ECO:0000313" key="5">
    <source>
        <dbReference type="Proteomes" id="UP000789375"/>
    </source>
</evidence>
<evidence type="ECO:0000259" key="3">
    <source>
        <dbReference type="Pfam" id="PF07985"/>
    </source>
</evidence>
<feature type="compositionally biased region" description="Basic residues" evidence="2">
    <location>
        <begin position="29"/>
        <end position="39"/>
    </location>
</feature>
<evidence type="ECO:0000256" key="2">
    <source>
        <dbReference type="SAM" id="MobiDB-lite"/>
    </source>
</evidence>
<dbReference type="InterPro" id="IPR012942">
    <property type="entry name" value="SRR1-like"/>
</dbReference>
<protein>
    <submittedName>
        <fullName evidence="4">10460_t:CDS:1</fullName>
    </submittedName>
</protein>
<comment type="similarity">
    <text evidence="1">Belongs to the SRR1 family.</text>
</comment>
<organism evidence="4 5">
    <name type="scientific">Funneliformis mosseae</name>
    <name type="common">Endomycorrhizal fungus</name>
    <name type="synonym">Glomus mosseae</name>
    <dbReference type="NCBI Taxonomy" id="27381"/>
    <lineage>
        <taxon>Eukaryota</taxon>
        <taxon>Fungi</taxon>
        <taxon>Fungi incertae sedis</taxon>
        <taxon>Mucoromycota</taxon>
        <taxon>Glomeromycotina</taxon>
        <taxon>Glomeromycetes</taxon>
        <taxon>Glomerales</taxon>
        <taxon>Glomeraceae</taxon>
        <taxon>Funneliformis</taxon>
    </lineage>
</organism>
<dbReference type="InterPro" id="IPR040044">
    <property type="entry name" value="SRR1L"/>
</dbReference>
<dbReference type="EMBL" id="CAJVPP010000076">
    <property type="protein sequence ID" value="CAG8440057.1"/>
    <property type="molecule type" value="Genomic_DNA"/>
</dbReference>
<gene>
    <name evidence="4" type="ORF">FMOSSE_LOCUS736</name>
</gene>